<feature type="compositionally biased region" description="Pro residues" evidence="1">
    <location>
        <begin position="190"/>
        <end position="201"/>
    </location>
</feature>
<evidence type="ECO:0000256" key="1">
    <source>
        <dbReference type="SAM" id="MobiDB-lite"/>
    </source>
</evidence>
<evidence type="ECO:0000313" key="2">
    <source>
        <dbReference type="EMBL" id="KAK7605882.1"/>
    </source>
</evidence>
<feature type="region of interest" description="Disordered" evidence="1">
    <location>
        <begin position="49"/>
        <end position="97"/>
    </location>
</feature>
<feature type="region of interest" description="Disordered" evidence="1">
    <location>
        <begin position="175"/>
        <end position="253"/>
    </location>
</feature>
<dbReference type="Proteomes" id="UP001367316">
    <property type="component" value="Unassembled WGS sequence"/>
</dbReference>
<name>A0ABR1MSH1_9PEZI</name>
<proteinExistence type="predicted"/>
<evidence type="ECO:0000313" key="3">
    <source>
        <dbReference type="Proteomes" id="UP001367316"/>
    </source>
</evidence>
<organism evidence="2 3">
    <name type="scientific">Phyllosticta paracitricarpa</name>
    <dbReference type="NCBI Taxonomy" id="2016321"/>
    <lineage>
        <taxon>Eukaryota</taxon>
        <taxon>Fungi</taxon>
        <taxon>Dikarya</taxon>
        <taxon>Ascomycota</taxon>
        <taxon>Pezizomycotina</taxon>
        <taxon>Dothideomycetes</taxon>
        <taxon>Dothideomycetes incertae sedis</taxon>
        <taxon>Botryosphaeriales</taxon>
        <taxon>Phyllostictaceae</taxon>
        <taxon>Phyllosticta</taxon>
    </lineage>
</organism>
<dbReference type="EMBL" id="JBBPBF010000063">
    <property type="protein sequence ID" value="KAK7605882.1"/>
    <property type="molecule type" value="Genomic_DNA"/>
</dbReference>
<reference evidence="2 3" key="1">
    <citation type="submission" date="2024-04" db="EMBL/GenBank/DDBJ databases">
        <title>Phyllosticta paracitricarpa is synonymous to the EU quarantine fungus P. citricarpa based on phylogenomic analyses.</title>
        <authorList>
            <consortium name="Lawrence Berkeley National Laboratory"/>
            <person name="Van ingen-buijs V.A."/>
            <person name="Van westerhoven A.C."/>
            <person name="Haridas S."/>
            <person name="Skiadas P."/>
            <person name="Martin F."/>
            <person name="Groenewald J.Z."/>
            <person name="Crous P.W."/>
            <person name="Seidl M.F."/>
        </authorList>
    </citation>
    <scope>NUCLEOTIDE SEQUENCE [LARGE SCALE GENOMIC DNA]</scope>
    <source>
        <strain evidence="2 3">CBS 141358</strain>
    </source>
</reference>
<sequence>MAPQCNAATKAGARCRKRTNAPSGRCNVHTQANSVFKDDVDEDLGFVHYMPPPQPPQSQPSRPHSAATHDSPAARVNGGPHGTLQLSSPVPGLAHAHPHREQRLLFPDVTPVPSFSEYEQMAALQPSSPPASLQLPMPAIPTYRPVAEQIATTGGPGGGGGDDNDDVALPGIWTGSAPLQRSSRRASHVPTPPTFRHPLPIPNHATVEHIDTNDADVPPSAGPLQLLSPSASPKEHHSKPTSPIYHHHDHHSRKDAFSGLLALMGQGGGSGGVYMRDETTTGGIDVAALPGALASSAPLQLLSPSSPPNDHGLPAPPTHHHHLSPVPRPANYEPITAAAAAAAGPSADEDELYHIQPLQPVPVWATKPKPAQDNNSINALTEHIIQTIDQMFRVHSPKEHSSSSSISNGEIDCRRRSAVDAVKALSAVLRSEAGG</sequence>
<comment type="caution">
    <text evidence="2">The sequence shown here is derived from an EMBL/GenBank/DDBJ whole genome shotgun (WGS) entry which is preliminary data.</text>
</comment>
<accession>A0ABR1MSH1</accession>
<feature type="region of interest" description="Disordered" evidence="1">
    <location>
        <begin position="298"/>
        <end position="330"/>
    </location>
</feature>
<gene>
    <name evidence="2" type="ORF">JOL62DRAFT_588721</name>
</gene>
<protein>
    <submittedName>
        <fullName evidence="2">Uncharacterized protein</fullName>
    </submittedName>
</protein>
<keyword evidence="3" id="KW-1185">Reference proteome</keyword>
<feature type="region of interest" description="Disordered" evidence="1">
    <location>
        <begin position="1"/>
        <end position="23"/>
    </location>
</feature>